<organism evidence="2 3">
    <name type="scientific">Anas platyrhynchos</name>
    <name type="common">Mallard</name>
    <name type="synonym">Anas boschas</name>
    <dbReference type="NCBI Taxonomy" id="8839"/>
    <lineage>
        <taxon>Eukaryota</taxon>
        <taxon>Metazoa</taxon>
        <taxon>Chordata</taxon>
        <taxon>Craniata</taxon>
        <taxon>Vertebrata</taxon>
        <taxon>Euteleostomi</taxon>
        <taxon>Archelosauria</taxon>
        <taxon>Archosauria</taxon>
        <taxon>Dinosauria</taxon>
        <taxon>Saurischia</taxon>
        <taxon>Theropoda</taxon>
        <taxon>Coelurosauria</taxon>
        <taxon>Aves</taxon>
        <taxon>Neognathae</taxon>
        <taxon>Galloanserae</taxon>
        <taxon>Anseriformes</taxon>
        <taxon>Anatidae</taxon>
        <taxon>Anatinae</taxon>
        <taxon>Anas</taxon>
    </lineage>
</organism>
<keyword evidence="3" id="KW-1185">Reference proteome</keyword>
<sequence>MEQREGFLQVSAGCLTEAVREVELEVSETRLHRGGSQKHQQNLSQDSCSCSGRSPAYLPLHTTSLVKPARGTTLSAVATDALLQKAAEEPWDAEQWACQTAESQPMRNISSLLTADTPDRKPYAGGHMHTGILLEDCCGRDTSLLQCAPVLHGAEPAANNPTSRGQVSSQGVPAASRTQTKAKLGCMQNQEEGLMHLCNFSALIADHRSERLKEMHATEILGKELVGIAVYGQTDLLVLCHQERLASGTGFANEFYATAIIIPHSGKPSLQGTDTLDTAANVYQHQWSGSTSNTQHCEFHSLQQYTPNENQADIHPPAWNTCRAHSNIPVGRTALSYLRGLLCMAALRLHGSDSQESKPNDDETDLPLDVSQYVLKWDL</sequence>
<accession>R0K921</accession>
<feature type="region of interest" description="Disordered" evidence="1">
    <location>
        <begin position="155"/>
        <end position="174"/>
    </location>
</feature>
<dbReference type="EMBL" id="KB742583">
    <property type="protein sequence ID" value="EOB06761.1"/>
    <property type="molecule type" value="Genomic_DNA"/>
</dbReference>
<dbReference type="Proteomes" id="UP000296049">
    <property type="component" value="Unassembled WGS sequence"/>
</dbReference>
<evidence type="ECO:0000313" key="3">
    <source>
        <dbReference type="Proteomes" id="UP000296049"/>
    </source>
</evidence>
<protein>
    <submittedName>
        <fullName evidence="2">Uncharacterized protein</fullName>
    </submittedName>
</protein>
<proteinExistence type="predicted"/>
<gene>
    <name evidence="2" type="ORF">Anapl_17120</name>
</gene>
<evidence type="ECO:0000313" key="2">
    <source>
        <dbReference type="EMBL" id="EOB06761.1"/>
    </source>
</evidence>
<feature type="compositionally biased region" description="Polar residues" evidence="1">
    <location>
        <begin position="159"/>
        <end position="174"/>
    </location>
</feature>
<dbReference type="AlphaFoldDB" id="R0K921"/>
<reference evidence="3" key="1">
    <citation type="journal article" date="2013" name="Nat. Genet.">
        <title>The duck genome and transcriptome provide insight into an avian influenza virus reservoir species.</title>
        <authorList>
            <person name="Huang Y."/>
            <person name="Li Y."/>
            <person name="Burt D.W."/>
            <person name="Chen H."/>
            <person name="Zhang Y."/>
            <person name="Qian W."/>
            <person name="Kim H."/>
            <person name="Gan S."/>
            <person name="Zhao Y."/>
            <person name="Li J."/>
            <person name="Yi K."/>
            <person name="Feng H."/>
            <person name="Zhu P."/>
            <person name="Li B."/>
            <person name="Liu Q."/>
            <person name="Fairley S."/>
            <person name="Magor K.E."/>
            <person name="Du Z."/>
            <person name="Hu X."/>
            <person name="Goodman L."/>
            <person name="Tafer H."/>
            <person name="Vignal A."/>
            <person name="Lee T."/>
            <person name="Kim K.W."/>
            <person name="Sheng Z."/>
            <person name="An Y."/>
            <person name="Searle S."/>
            <person name="Herrero J."/>
            <person name="Groenen M.A."/>
            <person name="Crooijmans R.P."/>
            <person name="Faraut T."/>
            <person name="Cai Q."/>
            <person name="Webster R.G."/>
            <person name="Aldridge J.R."/>
            <person name="Warren W.C."/>
            <person name="Bartschat S."/>
            <person name="Kehr S."/>
            <person name="Marz M."/>
            <person name="Stadler P.F."/>
            <person name="Smith J."/>
            <person name="Kraus R.H."/>
            <person name="Zhao Y."/>
            <person name="Ren L."/>
            <person name="Fei J."/>
            <person name="Morisson M."/>
            <person name="Kaiser P."/>
            <person name="Griffin D.K."/>
            <person name="Rao M."/>
            <person name="Pitel F."/>
            <person name="Wang J."/>
            <person name="Li N."/>
        </authorList>
    </citation>
    <scope>NUCLEOTIDE SEQUENCE [LARGE SCALE GENOMIC DNA]</scope>
</reference>
<name>R0K921_ANAPL</name>
<evidence type="ECO:0000256" key="1">
    <source>
        <dbReference type="SAM" id="MobiDB-lite"/>
    </source>
</evidence>